<keyword evidence="1" id="KW-0812">Transmembrane</keyword>
<feature type="transmembrane region" description="Helical" evidence="1">
    <location>
        <begin position="20"/>
        <end position="40"/>
    </location>
</feature>
<proteinExistence type="predicted"/>
<name>A0AA88WRR9_9ASTE</name>
<keyword evidence="3" id="KW-1185">Reference proteome</keyword>
<keyword evidence="1" id="KW-1133">Transmembrane helix</keyword>
<gene>
    <name evidence="2" type="ORF">RJ639_039652</name>
</gene>
<evidence type="ECO:0000313" key="3">
    <source>
        <dbReference type="Proteomes" id="UP001188597"/>
    </source>
</evidence>
<dbReference type="Proteomes" id="UP001188597">
    <property type="component" value="Unassembled WGS sequence"/>
</dbReference>
<organism evidence="2 3">
    <name type="scientific">Escallonia herrerae</name>
    <dbReference type="NCBI Taxonomy" id="1293975"/>
    <lineage>
        <taxon>Eukaryota</taxon>
        <taxon>Viridiplantae</taxon>
        <taxon>Streptophyta</taxon>
        <taxon>Embryophyta</taxon>
        <taxon>Tracheophyta</taxon>
        <taxon>Spermatophyta</taxon>
        <taxon>Magnoliopsida</taxon>
        <taxon>eudicotyledons</taxon>
        <taxon>Gunneridae</taxon>
        <taxon>Pentapetalae</taxon>
        <taxon>asterids</taxon>
        <taxon>campanulids</taxon>
        <taxon>Escalloniales</taxon>
        <taxon>Escalloniaceae</taxon>
        <taxon>Escallonia</taxon>
    </lineage>
</organism>
<evidence type="ECO:0000313" key="2">
    <source>
        <dbReference type="EMBL" id="KAK3030175.1"/>
    </source>
</evidence>
<protein>
    <submittedName>
        <fullName evidence="2">Uncharacterized protein</fullName>
    </submittedName>
</protein>
<accession>A0AA88WRR9</accession>
<reference evidence="2" key="1">
    <citation type="submission" date="2022-12" db="EMBL/GenBank/DDBJ databases">
        <title>Draft genome assemblies for two species of Escallonia (Escalloniales).</title>
        <authorList>
            <person name="Chanderbali A."/>
            <person name="Dervinis C."/>
            <person name="Anghel I."/>
            <person name="Soltis D."/>
            <person name="Soltis P."/>
            <person name="Zapata F."/>
        </authorList>
    </citation>
    <scope>NUCLEOTIDE SEQUENCE</scope>
    <source>
        <strain evidence="2">UCBG64.0493</strain>
        <tissue evidence="2">Leaf</tissue>
    </source>
</reference>
<keyword evidence="1" id="KW-0472">Membrane</keyword>
<comment type="caution">
    <text evidence="2">The sequence shown here is derived from an EMBL/GenBank/DDBJ whole genome shotgun (WGS) entry which is preliminary data.</text>
</comment>
<dbReference type="AlphaFoldDB" id="A0AA88WRR9"/>
<dbReference type="EMBL" id="JAVXUP010000349">
    <property type="protein sequence ID" value="KAK3030175.1"/>
    <property type="molecule type" value="Genomic_DNA"/>
</dbReference>
<evidence type="ECO:0000256" key="1">
    <source>
        <dbReference type="SAM" id="Phobius"/>
    </source>
</evidence>
<sequence length="43" mass="4565">MNITAQVLAGHLGDLELASISIANNVIVGLNFGFLYFIIFGTP</sequence>